<feature type="coiled-coil region" evidence="1">
    <location>
        <begin position="221"/>
        <end position="332"/>
    </location>
</feature>
<evidence type="ECO:0000313" key="3">
    <source>
        <dbReference type="EMBL" id="PVH99952.1"/>
    </source>
</evidence>
<proteinExistence type="predicted"/>
<keyword evidence="4" id="KW-1185">Reference proteome</keyword>
<dbReference type="EMBL" id="KZ805382">
    <property type="protein sequence ID" value="PVH99952.1"/>
    <property type="molecule type" value="Genomic_DNA"/>
</dbReference>
<gene>
    <name evidence="3" type="ORF">DM02DRAFT_655914</name>
</gene>
<evidence type="ECO:0000256" key="2">
    <source>
        <dbReference type="SAM" id="MobiDB-lite"/>
    </source>
</evidence>
<name>A0A2V1DP04_9PLEO</name>
<reference evidence="3 4" key="1">
    <citation type="journal article" date="2018" name="Sci. Rep.">
        <title>Comparative genomics provides insights into the lifestyle and reveals functional heterogeneity of dark septate endophytic fungi.</title>
        <authorList>
            <person name="Knapp D.G."/>
            <person name="Nemeth J.B."/>
            <person name="Barry K."/>
            <person name="Hainaut M."/>
            <person name="Henrissat B."/>
            <person name="Johnson J."/>
            <person name="Kuo A."/>
            <person name="Lim J.H.P."/>
            <person name="Lipzen A."/>
            <person name="Nolan M."/>
            <person name="Ohm R.A."/>
            <person name="Tamas L."/>
            <person name="Grigoriev I.V."/>
            <person name="Spatafora J.W."/>
            <person name="Nagy L.G."/>
            <person name="Kovacs G.M."/>
        </authorList>
    </citation>
    <scope>NUCLEOTIDE SEQUENCE [LARGE SCALE GENOMIC DNA]</scope>
    <source>
        <strain evidence="3 4">DSE2036</strain>
    </source>
</reference>
<feature type="coiled-coil region" evidence="1">
    <location>
        <begin position="109"/>
        <end position="192"/>
    </location>
</feature>
<accession>A0A2V1DP04</accession>
<feature type="region of interest" description="Disordered" evidence="2">
    <location>
        <begin position="1"/>
        <end position="106"/>
    </location>
</feature>
<organism evidence="3 4">
    <name type="scientific">Periconia macrospinosa</name>
    <dbReference type="NCBI Taxonomy" id="97972"/>
    <lineage>
        <taxon>Eukaryota</taxon>
        <taxon>Fungi</taxon>
        <taxon>Dikarya</taxon>
        <taxon>Ascomycota</taxon>
        <taxon>Pezizomycotina</taxon>
        <taxon>Dothideomycetes</taxon>
        <taxon>Pleosporomycetidae</taxon>
        <taxon>Pleosporales</taxon>
        <taxon>Massarineae</taxon>
        <taxon>Periconiaceae</taxon>
        <taxon>Periconia</taxon>
    </lineage>
</organism>
<keyword evidence="1" id="KW-0175">Coiled coil</keyword>
<dbReference type="AlphaFoldDB" id="A0A2V1DP04"/>
<sequence length="492" mass="55337">MVLKQSSESMGLVSPTGANGEVQAHFPVIKYSEERDQTSPTVEADSASEYSNSEVSDEEDSEVEDTHSIVDDSSDCSSETSDETSVEQVLNPKKHLTETKQSEQRSQYNAALIKRAEEIEAREKAYQARIAELEKNLEKQQLKADKAAKDNDLLTARAEDSEACESVYQDKIAVLEKKLQEAEEAVKNMPEDHEQRLQDLQLAINSQDFYRNLLNTTATDVTKLETKLKAANTKLVMMEENKLLILRLQDECEKHKLEYARLFGENNALRSQIFDGESEAAKTIELKQRQIEGLEKLLESAMVREKEKDAQIDSLEEEHEHIQNTFSDVIERVEGQTAAATDRLNVVSAQRSRTEKIHNTALSELVPLRAFYERYAEVTKRIVQQSSAMGGIGAELYNLLKLDLKAAAEQYDKVKVMREALNDDVGDPVRGEIQLLGKLADEMHVSLTSLASRVRPASSDESRRSSTSDVSSKSVWKITRLPKIVRKRGSAQ</sequence>
<dbReference type="OrthoDB" id="3777090at2759"/>
<evidence type="ECO:0000256" key="1">
    <source>
        <dbReference type="SAM" id="Coils"/>
    </source>
</evidence>
<feature type="region of interest" description="Disordered" evidence="2">
    <location>
        <begin position="452"/>
        <end position="474"/>
    </location>
</feature>
<evidence type="ECO:0000313" key="4">
    <source>
        <dbReference type="Proteomes" id="UP000244855"/>
    </source>
</evidence>
<dbReference type="Proteomes" id="UP000244855">
    <property type="component" value="Unassembled WGS sequence"/>
</dbReference>
<protein>
    <submittedName>
        <fullName evidence="3">Uncharacterized protein</fullName>
    </submittedName>
</protein>